<dbReference type="Pfam" id="PF00149">
    <property type="entry name" value="Metallophos"/>
    <property type="match status" value="1"/>
</dbReference>
<dbReference type="Gene3D" id="3.60.21.10">
    <property type="match status" value="1"/>
</dbReference>
<evidence type="ECO:0000259" key="6">
    <source>
        <dbReference type="Pfam" id="PF00149"/>
    </source>
</evidence>
<organism evidence="7">
    <name type="scientific">Cyanothece sp. (strain PCC 7425 / ATCC 29141)</name>
    <dbReference type="NCBI Taxonomy" id="395961"/>
    <lineage>
        <taxon>Bacteria</taxon>
        <taxon>Bacillati</taxon>
        <taxon>Cyanobacteriota</taxon>
        <taxon>Cyanophyceae</taxon>
        <taxon>Gomontiellales</taxon>
        <taxon>Cyanothecaceae</taxon>
        <taxon>Cyanothece</taxon>
    </lineage>
</organism>
<comment type="similarity">
    <text evidence="1">Belongs to the SbcD family.</text>
</comment>
<dbReference type="GO" id="GO:0004527">
    <property type="term" value="F:exonuclease activity"/>
    <property type="evidence" value="ECO:0007669"/>
    <property type="project" value="UniProtKB-KW"/>
</dbReference>
<evidence type="ECO:0000256" key="3">
    <source>
        <dbReference type="ARBA" id="ARBA00022722"/>
    </source>
</evidence>
<gene>
    <name evidence="7" type="ordered locus">Cyan7425_4367</name>
</gene>
<reference evidence="7" key="1">
    <citation type="submission" date="2009-01" db="EMBL/GenBank/DDBJ databases">
        <title>Complete sequence of chromosome Cyanothece sp. PCC 7425.</title>
        <authorList>
            <consortium name="US DOE Joint Genome Institute"/>
            <person name="Lucas S."/>
            <person name="Copeland A."/>
            <person name="Lapidus A."/>
            <person name="Glavina del Rio T."/>
            <person name="Dalin E."/>
            <person name="Tice H."/>
            <person name="Bruce D."/>
            <person name="Goodwin L."/>
            <person name="Pitluck S."/>
            <person name="Sims D."/>
            <person name="Meineke L."/>
            <person name="Brettin T."/>
            <person name="Detter J.C."/>
            <person name="Han C."/>
            <person name="Larimer F."/>
            <person name="Land M."/>
            <person name="Hauser L."/>
            <person name="Kyrpides N."/>
            <person name="Ovchinnikova G."/>
            <person name="Liberton M."/>
            <person name="Stoeckel J."/>
            <person name="Banerjee A."/>
            <person name="Singh A."/>
            <person name="Page L."/>
            <person name="Sato H."/>
            <person name="Zhao L."/>
            <person name="Sherman L."/>
            <person name="Pakrasi H."/>
            <person name="Richardson P."/>
        </authorList>
    </citation>
    <scope>NUCLEOTIDE SEQUENCE</scope>
    <source>
        <strain evidence="7">PCC 7425</strain>
    </source>
</reference>
<keyword evidence="4" id="KW-0378">Hydrolase</keyword>
<dbReference type="PANTHER" id="PTHR30337">
    <property type="entry name" value="COMPONENT OF ATP-DEPENDENT DSDNA EXONUCLEASE"/>
    <property type="match status" value="1"/>
</dbReference>
<proteinExistence type="inferred from homology"/>
<sequence length="428" mass="48312">MPRFLHLADVHLGFDRYDNPQRSRDFFAAFYDALDKYALDPPVDFVLIAGDLFEHRNILPATLNQAQVCLERLQEAQIPVLAIEGNHDYRPYGTQTSWLRYLADWGLLILLEPNDDEGLEPWDAETRVGGYLDLPCGVRVVGSRWYGSAAPQAIAKLADSLQQLPPPPNYTVMMFHQGLEGQIARYTGALSYQDLLPLRQAGVDYLALGHIHKHYTEQGWIFNPGSVEANSISENQQQNPRGVYLVSLEAGKITAQLQRDYQQRSILRLNLTADSRQTQAELEQAAIDLITQSAQAGATQAAIVELKMTGQVSFDRLDLDVRQLRQHLHHLSEAFIFLLKYEVTSTVYETALPGEDSEAGGPSREAIERHVFTDFLAANVNYRDQAPQFAQGLIDLKQNILENHSPQELYAYVQQLLQFDFKTTLEAD</sequence>
<dbReference type="EMBL" id="CP001344">
    <property type="protein sequence ID" value="ACL46677.1"/>
    <property type="molecule type" value="Genomic_DNA"/>
</dbReference>
<evidence type="ECO:0000313" key="7">
    <source>
        <dbReference type="EMBL" id="ACL46677.1"/>
    </source>
</evidence>
<dbReference type="InterPro" id="IPR041796">
    <property type="entry name" value="Mre11_N"/>
</dbReference>
<protein>
    <recommendedName>
        <fullName evidence="2">Nuclease SbcCD subunit D</fullName>
    </recommendedName>
</protein>
<dbReference type="InterPro" id="IPR004843">
    <property type="entry name" value="Calcineurin-like_PHP"/>
</dbReference>
<keyword evidence="3" id="KW-0540">Nuclease</keyword>
<name>B8HYM3_CYAP4</name>
<dbReference type="CDD" id="cd00840">
    <property type="entry name" value="MPP_Mre11_N"/>
    <property type="match status" value="1"/>
</dbReference>
<evidence type="ECO:0000256" key="4">
    <source>
        <dbReference type="ARBA" id="ARBA00022801"/>
    </source>
</evidence>
<dbReference type="SUPFAM" id="SSF56300">
    <property type="entry name" value="Metallo-dependent phosphatases"/>
    <property type="match status" value="1"/>
</dbReference>
<dbReference type="AlphaFoldDB" id="B8HYM3"/>
<dbReference type="InterPro" id="IPR029052">
    <property type="entry name" value="Metallo-depent_PP-like"/>
</dbReference>
<dbReference type="PANTHER" id="PTHR30337:SF0">
    <property type="entry name" value="NUCLEASE SBCCD SUBUNIT D"/>
    <property type="match status" value="1"/>
</dbReference>
<evidence type="ECO:0000256" key="2">
    <source>
        <dbReference type="ARBA" id="ARBA00013365"/>
    </source>
</evidence>
<dbReference type="OrthoDB" id="9773856at2"/>
<feature type="domain" description="Calcineurin-like phosphoesterase" evidence="6">
    <location>
        <begin position="3"/>
        <end position="213"/>
    </location>
</feature>
<accession>B8HYM3</accession>
<evidence type="ECO:0000256" key="1">
    <source>
        <dbReference type="ARBA" id="ARBA00010555"/>
    </source>
</evidence>
<evidence type="ECO:0000256" key="5">
    <source>
        <dbReference type="ARBA" id="ARBA00022839"/>
    </source>
</evidence>
<keyword evidence="5" id="KW-0269">Exonuclease</keyword>
<dbReference type="HOGENOM" id="CLU_026621_5_1_3"/>
<dbReference type="eggNOG" id="COG0420">
    <property type="taxonomic scope" value="Bacteria"/>
</dbReference>
<dbReference type="STRING" id="395961.Cyan7425_4367"/>
<dbReference type="KEGG" id="cyn:Cyan7425_4367"/>
<dbReference type="InterPro" id="IPR050535">
    <property type="entry name" value="DNA_Repair-Maintenance_Comp"/>
</dbReference>